<dbReference type="AlphaFoldDB" id="A0A9W9EG42"/>
<dbReference type="InterPro" id="IPR050177">
    <property type="entry name" value="Lipid_A_modif_metabolic_enz"/>
</dbReference>
<evidence type="ECO:0000256" key="2">
    <source>
        <dbReference type="ARBA" id="ARBA00023002"/>
    </source>
</evidence>
<dbReference type="SUPFAM" id="SSF51735">
    <property type="entry name" value="NAD(P)-binding Rossmann-fold domains"/>
    <property type="match status" value="1"/>
</dbReference>
<dbReference type="OrthoDB" id="10058185at2759"/>
<reference evidence="4" key="1">
    <citation type="submission" date="2022-11" db="EMBL/GenBank/DDBJ databases">
        <authorList>
            <person name="Petersen C."/>
        </authorList>
    </citation>
    <scope>NUCLEOTIDE SEQUENCE</scope>
    <source>
        <strain evidence="4">IBT 30069</strain>
    </source>
</reference>
<feature type="domain" description="3-beta hydroxysteroid dehydrogenase/isomerase" evidence="3">
    <location>
        <begin position="14"/>
        <end position="192"/>
    </location>
</feature>
<dbReference type="GO" id="GO:0006694">
    <property type="term" value="P:steroid biosynthetic process"/>
    <property type="evidence" value="ECO:0007669"/>
    <property type="project" value="InterPro"/>
</dbReference>
<dbReference type="EMBL" id="JAPQKH010000011">
    <property type="protein sequence ID" value="KAJ5081124.1"/>
    <property type="molecule type" value="Genomic_DNA"/>
</dbReference>
<protein>
    <recommendedName>
        <fullName evidence="3">3-beta hydroxysteroid dehydrogenase/isomerase domain-containing protein</fullName>
    </recommendedName>
</protein>
<evidence type="ECO:0000313" key="4">
    <source>
        <dbReference type="EMBL" id="KAJ5081124.1"/>
    </source>
</evidence>
<organism evidence="4 5">
    <name type="scientific">Penicillium angulare</name>
    <dbReference type="NCBI Taxonomy" id="116970"/>
    <lineage>
        <taxon>Eukaryota</taxon>
        <taxon>Fungi</taxon>
        <taxon>Dikarya</taxon>
        <taxon>Ascomycota</taxon>
        <taxon>Pezizomycotina</taxon>
        <taxon>Eurotiomycetes</taxon>
        <taxon>Eurotiomycetidae</taxon>
        <taxon>Eurotiales</taxon>
        <taxon>Aspergillaceae</taxon>
        <taxon>Penicillium</taxon>
    </lineage>
</organism>
<evidence type="ECO:0000259" key="3">
    <source>
        <dbReference type="Pfam" id="PF01073"/>
    </source>
</evidence>
<dbReference type="Pfam" id="PF01073">
    <property type="entry name" value="3Beta_HSD"/>
    <property type="match status" value="2"/>
</dbReference>
<dbReference type="GO" id="GO:0016616">
    <property type="term" value="F:oxidoreductase activity, acting on the CH-OH group of donors, NAD or NADP as acceptor"/>
    <property type="evidence" value="ECO:0007669"/>
    <property type="project" value="InterPro"/>
</dbReference>
<proteinExistence type="inferred from homology"/>
<dbReference type="PANTHER" id="PTHR43245:SF51">
    <property type="entry name" value="SHORT CHAIN DEHYDROGENASE_REDUCTASE FAMILY 42E, MEMBER 2"/>
    <property type="match status" value="1"/>
</dbReference>
<dbReference type="Gene3D" id="3.40.50.720">
    <property type="entry name" value="NAD(P)-binding Rossmann-like Domain"/>
    <property type="match status" value="2"/>
</dbReference>
<name>A0A9W9EG42_9EURO</name>
<sequence>MAAKRRNLELGNVLVVGGCGFLGWHIVDHLLNFPSETDPSVALPKVTGDARFNFETLGSRFPNYKAKVSVVDLRTTHNRLPGATYYDGDITSVESMLEVFRTVKPDVVIHTATPSVLDGNKPLLYKVNVEGTKTLVEVAGGEHGDWGGKCKAFVYTSSSSVVHDTQSDLINVNEEWPLIRGERQKEYYSETKVSNCSVAPPKVNQFQYTDISLSPSPQADAEELVLKYNRQSPSGMTTAAIRPAGILGEKDTTVTHKILEHGSKASNTVLKMQLGDNDNLFDFTYVGNIAYAHMLAAHRLISTFDRYQSGQGGPLDHERVDGEAFNITNDSPLYFWDMTRAMWALIDRVVETSEVWALPEGLLGVVGGIAETVMGVFGKTPRLTQRMVRYSCMTRYYSIEKAKFRLAYLPVIPVDEGIARAVGYVVQKQREDDGKKAL</sequence>
<keyword evidence="5" id="KW-1185">Reference proteome</keyword>
<feature type="domain" description="3-beta hydroxysteroid dehydrogenase/isomerase" evidence="3">
    <location>
        <begin position="217"/>
        <end position="347"/>
    </location>
</feature>
<keyword evidence="2" id="KW-0560">Oxidoreductase</keyword>
<comment type="similarity">
    <text evidence="1">Belongs to the 3-beta-HSD family.</text>
</comment>
<accession>A0A9W9EG42</accession>
<dbReference type="Proteomes" id="UP001149165">
    <property type="component" value="Unassembled WGS sequence"/>
</dbReference>
<dbReference type="InterPro" id="IPR002225">
    <property type="entry name" value="3Beta_OHSteriod_DH/Estase"/>
</dbReference>
<gene>
    <name evidence="4" type="ORF">N7456_013362</name>
</gene>
<reference evidence="4" key="2">
    <citation type="journal article" date="2023" name="IMA Fungus">
        <title>Comparative genomic study of the Penicillium genus elucidates a diverse pangenome and 15 lateral gene transfer events.</title>
        <authorList>
            <person name="Petersen C."/>
            <person name="Sorensen T."/>
            <person name="Nielsen M.R."/>
            <person name="Sondergaard T.E."/>
            <person name="Sorensen J.L."/>
            <person name="Fitzpatrick D.A."/>
            <person name="Frisvad J.C."/>
            <person name="Nielsen K.L."/>
        </authorList>
    </citation>
    <scope>NUCLEOTIDE SEQUENCE</scope>
    <source>
        <strain evidence="4">IBT 30069</strain>
    </source>
</reference>
<evidence type="ECO:0000256" key="1">
    <source>
        <dbReference type="ARBA" id="ARBA00009219"/>
    </source>
</evidence>
<dbReference type="InterPro" id="IPR036291">
    <property type="entry name" value="NAD(P)-bd_dom_sf"/>
</dbReference>
<evidence type="ECO:0000313" key="5">
    <source>
        <dbReference type="Proteomes" id="UP001149165"/>
    </source>
</evidence>
<comment type="caution">
    <text evidence="4">The sequence shown here is derived from an EMBL/GenBank/DDBJ whole genome shotgun (WGS) entry which is preliminary data.</text>
</comment>
<dbReference type="PANTHER" id="PTHR43245">
    <property type="entry name" value="BIFUNCTIONAL POLYMYXIN RESISTANCE PROTEIN ARNA"/>
    <property type="match status" value="1"/>
</dbReference>